<comment type="caution">
    <text evidence="2">The sequence shown here is derived from an EMBL/GenBank/DDBJ whole genome shotgun (WGS) entry which is preliminary data.</text>
</comment>
<feature type="compositionally biased region" description="Polar residues" evidence="1">
    <location>
        <begin position="127"/>
        <end position="139"/>
    </location>
</feature>
<evidence type="ECO:0000313" key="3">
    <source>
        <dbReference type="Proteomes" id="UP001187192"/>
    </source>
</evidence>
<gene>
    <name evidence="2" type="ORF">TIFTF001_020129</name>
</gene>
<feature type="compositionally biased region" description="Basic and acidic residues" evidence="1">
    <location>
        <begin position="159"/>
        <end position="168"/>
    </location>
</feature>
<name>A0AA88DAQ8_FICCA</name>
<dbReference type="EMBL" id="BTGU01000035">
    <property type="protein sequence ID" value="GMN50965.1"/>
    <property type="molecule type" value="Genomic_DNA"/>
</dbReference>
<dbReference type="Proteomes" id="UP001187192">
    <property type="component" value="Unassembled WGS sequence"/>
</dbReference>
<dbReference type="AlphaFoldDB" id="A0AA88DAQ8"/>
<evidence type="ECO:0000313" key="2">
    <source>
        <dbReference type="EMBL" id="GMN50965.1"/>
    </source>
</evidence>
<organism evidence="2 3">
    <name type="scientific">Ficus carica</name>
    <name type="common">Common fig</name>
    <dbReference type="NCBI Taxonomy" id="3494"/>
    <lineage>
        <taxon>Eukaryota</taxon>
        <taxon>Viridiplantae</taxon>
        <taxon>Streptophyta</taxon>
        <taxon>Embryophyta</taxon>
        <taxon>Tracheophyta</taxon>
        <taxon>Spermatophyta</taxon>
        <taxon>Magnoliopsida</taxon>
        <taxon>eudicotyledons</taxon>
        <taxon>Gunneridae</taxon>
        <taxon>Pentapetalae</taxon>
        <taxon>rosids</taxon>
        <taxon>fabids</taxon>
        <taxon>Rosales</taxon>
        <taxon>Moraceae</taxon>
        <taxon>Ficeae</taxon>
        <taxon>Ficus</taxon>
    </lineage>
</organism>
<keyword evidence="3" id="KW-1185">Reference proteome</keyword>
<feature type="region of interest" description="Disordered" evidence="1">
    <location>
        <begin position="110"/>
        <end position="168"/>
    </location>
</feature>
<feature type="region of interest" description="Disordered" evidence="1">
    <location>
        <begin position="57"/>
        <end position="79"/>
    </location>
</feature>
<protein>
    <submittedName>
        <fullName evidence="2">Uncharacterized protein</fullName>
    </submittedName>
</protein>
<proteinExistence type="predicted"/>
<accession>A0AA88DAQ8</accession>
<reference evidence="2" key="1">
    <citation type="submission" date="2023-07" db="EMBL/GenBank/DDBJ databases">
        <title>draft genome sequence of fig (Ficus carica).</title>
        <authorList>
            <person name="Takahashi T."/>
            <person name="Nishimura K."/>
        </authorList>
    </citation>
    <scope>NUCLEOTIDE SEQUENCE</scope>
</reference>
<evidence type="ECO:0000256" key="1">
    <source>
        <dbReference type="SAM" id="MobiDB-lite"/>
    </source>
</evidence>
<sequence length="168" mass="18809">MSVARRTPHHGWTRSLIILPRHGYRRTERKLEELRTPRQGGPNAGHRLELDLGQFQENPKPTIKGVRAGPSTRSAQADPILLRTVNKVCSGRPFTPKVLGPRRKVSMLVNSKKDPSQSMEVLKHHPPQSTQANHTQQKMNKIRGQSGRGGQHGRKGQSGRHEPLARQG</sequence>